<evidence type="ECO:0000256" key="6">
    <source>
        <dbReference type="ARBA" id="ARBA00023125"/>
    </source>
</evidence>
<evidence type="ECO:0000256" key="7">
    <source>
        <dbReference type="ARBA" id="ARBA00023172"/>
    </source>
</evidence>
<dbReference type="PROSITE" id="PS50163">
    <property type="entry name" value="RECA_3"/>
    <property type="match status" value="1"/>
</dbReference>
<dbReference type="PANTHER" id="PTHR45900:SF1">
    <property type="entry name" value="MITOCHONDRIAL DNA REPAIR PROTEIN RECA HOMOLOG-RELATED"/>
    <property type="match status" value="1"/>
</dbReference>
<evidence type="ECO:0000256" key="13">
    <source>
        <dbReference type="SAM" id="MobiDB-lite"/>
    </source>
</evidence>
<dbReference type="NCBIfam" id="TIGR02012">
    <property type="entry name" value="tigrfam_recA"/>
    <property type="match status" value="1"/>
</dbReference>
<keyword evidence="5 10" id="KW-0067">ATP-binding</keyword>
<dbReference type="PATRIC" id="fig|1122147.4.peg.2367"/>
<dbReference type="PANTHER" id="PTHR45900">
    <property type="entry name" value="RECA"/>
    <property type="match status" value="1"/>
</dbReference>
<evidence type="ECO:0000256" key="8">
    <source>
        <dbReference type="ARBA" id="ARBA00023204"/>
    </source>
</evidence>
<dbReference type="GO" id="GO:0005524">
    <property type="term" value="F:ATP binding"/>
    <property type="evidence" value="ECO:0007669"/>
    <property type="project" value="UniProtKB-UniRule"/>
</dbReference>
<comment type="similarity">
    <text evidence="1 10 12">Belongs to the RecA family.</text>
</comment>
<dbReference type="PROSITE" id="PS50162">
    <property type="entry name" value="RECA_2"/>
    <property type="match status" value="1"/>
</dbReference>
<comment type="function">
    <text evidence="10">Can catalyze the hydrolysis of ATP in the presence of single-stranded DNA, the ATP-dependent uptake of single-stranded DNA by duplex DNA, and the ATP-dependent hybridization of homologous single-stranded DNAs. It interacts with LexA causing its activation and leading to its autocatalytic cleavage.</text>
</comment>
<dbReference type="GO" id="GO:0003684">
    <property type="term" value="F:damaged DNA binding"/>
    <property type="evidence" value="ECO:0007669"/>
    <property type="project" value="UniProtKB-UniRule"/>
</dbReference>
<proteinExistence type="inferred from homology"/>
<dbReference type="InterPro" id="IPR013765">
    <property type="entry name" value="DNA_recomb/repair_RecA"/>
</dbReference>
<evidence type="ECO:0000259" key="15">
    <source>
        <dbReference type="PROSITE" id="PS50163"/>
    </source>
</evidence>
<comment type="caution">
    <text evidence="10">Lacks conserved residue(s) required for the propagation of feature annotation.</text>
</comment>
<keyword evidence="4 10" id="KW-0227">DNA damage</keyword>
<evidence type="ECO:0000313" key="17">
    <source>
        <dbReference type="Proteomes" id="UP000050949"/>
    </source>
</evidence>
<dbReference type="GO" id="GO:0005829">
    <property type="term" value="C:cytosol"/>
    <property type="evidence" value="ECO:0007669"/>
    <property type="project" value="TreeGrafter"/>
</dbReference>
<sequence>MKKAGDRMAKTIAKTQDLVQLKEKPERAKALQKALADIEKEYGKGAIMKMGEKPNMDIQTISSGILSLDMALGVGGFPRGRIVEVYGPESTGKTTIALQTVAECQREGGTVAYIDAENAMDPVYAKALGVDIDSLLLSQPASGEEGLEITQKLVTSGAVDMVVVDSVAALVPAAEIEGQIGDNHVGLQARLMSQALRSLAGEVHKTNTLVVFINQLREKIGVQFGSPDVTPGGRALKFYATIRLEVRRGEFVKDGKENVGFVSKLKVVKNKVAPPFKVAETTMYFGHGIEKNADMIALGSSDAFAVVKKSGSWYSYQDTRLGQGPVNAAKFLNDHPDTAAAIEADIRAKADPPKDDDRTKPAPDDKEPAPTKPTAANTTKTEDIESTPAAPATPAA</sequence>
<feature type="domain" description="RecA family profile 2" evidence="15">
    <location>
        <begin position="221"/>
        <end position="294"/>
    </location>
</feature>
<evidence type="ECO:0000256" key="3">
    <source>
        <dbReference type="ARBA" id="ARBA00022741"/>
    </source>
</evidence>
<evidence type="ECO:0000256" key="12">
    <source>
        <dbReference type="RuleBase" id="RU004527"/>
    </source>
</evidence>
<reference evidence="16 17" key="1">
    <citation type="journal article" date="2015" name="Genome Announc.">
        <title>Expanding the biotechnology potential of lactobacilli through comparative genomics of 213 strains and associated genera.</title>
        <authorList>
            <person name="Sun Z."/>
            <person name="Harris H.M."/>
            <person name="McCann A."/>
            <person name="Guo C."/>
            <person name="Argimon S."/>
            <person name="Zhang W."/>
            <person name="Yang X."/>
            <person name="Jeffery I.B."/>
            <person name="Cooney J.C."/>
            <person name="Kagawa T.F."/>
            <person name="Liu W."/>
            <person name="Song Y."/>
            <person name="Salvetti E."/>
            <person name="Wrobel A."/>
            <person name="Rasinkangas P."/>
            <person name="Parkhill J."/>
            <person name="Rea M.C."/>
            <person name="O'Sullivan O."/>
            <person name="Ritari J."/>
            <person name="Douillard F.P."/>
            <person name="Paul Ross R."/>
            <person name="Yang R."/>
            <person name="Briner A.E."/>
            <person name="Felis G.E."/>
            <person name="de Vos W.M."/>
            <person name="Barrangou R."/>
            <person name="Klaenhammer T.R."/>
            <person name="Caufield P.W."/>
            <person name="Cui Y."/>
            <person name="Zhang H."/>
            <person name="O'Toole P.W."/>
        </authorList>
    </citation>
    <scope>NUCLEOTIDE SEQUENCE [LARGE SCALE GENOMIC DNA]</scope>
    <source>
        <strain evidence="16 17">DSM 16991</strain>
    </source>
</reference>
<evidence type="ECO:0000256" key="5">
    <source>
        <dbReference type="ARBA" id="ARBA00022840"/>
    </source>
</evidence>
<organism evidence="16 17">
    <name type="scientific">Schleiferilactobacillus harbinensis DSM 16991</name>
    <dbReference type="NCBI Taxonomy" id="1122147"/>
    <lineage>
        <taxon>Bacteria</taxon>
        <taxon>Bacillati</taxon>
        <taxon>Bacillota</taxon>
        <taxon>Bacilli</taxon>
        <taxon>Lactobacillales</taxon>
        <taxon>Lactobacillaceae</taxon>
        <taxon>Schleiferilactobacillus</taxon>
    </lineage>
</organism>
<dbReference type="AlphaFoldDB" id="A0A0R1XCR5"/>
<keyword evidence="7 10" id="KW-0233">DNA recombination</keyword>
<dbReference type="SUPFAM" id="SSF52540">
    <property type="entry name" value="P-loop containing nucleoside triphosphate hydrolases"/>
    <property type="match status" value="1"/>
</dbReference>
<dbReference type="GO" id="GO:0003697">
    <property type="term" value="F:single-stranded DNA binding"/>
    <property type="evidence" value="ECO:0007669"/>
    <property type="project" value="UniProtKB-UniRule"/>
</dbReference>
<keyword evidence="10" id="KW-0963">Cytoplasm</keyword>
<dbReference type="InterPro" id="IPR020588">
    <property type="entry name" value="RecA_ATP-bd"/>
</dbReference>
<evidence type="ECO:0000256" key="9">
    <source>
        <dbReference type="ARBA" id="ARBA00023236"/>
    </source>
</evidence>
<evidence type="ECO:0000256" key="1">
    <source>
        <dbReference type="ARBA" id="ARBA00009391"/>
    </source>
</evidence>
<dbReference type="InterPro" id="IPR003593">
    <property type="entry name" value="AAA+_ATPase"/>
</dbReference>
<dbReference type="Gene3D" id="3.40.50.300">
    <property type="entry name" value="P-loop containing nucleotide triphosphate hydrolases"/>
    <property type="match status" value="1"/>
</dbReference>
<dbReference type="FunFam" id="3.40.50.300:FF:000087">
    <property type="entry name" value="Recombinase RecA"/>
    <property type="match status" value="1"/>
</dbReference>
<dbReference type="SMART" id="SM00382">
    <property type="entry name" value="AAA"/>
    <property type="match status" value="1"/>
</dbReference>
<dbReference type="Pfam" id="PF21096">
    <property type="entry name" value="RecA_C"/>
    <property type="match status" value="1"/>
</dbReference>
<evidence type="ECO:0000256" key="4">
    <source>
        <dbReference type="ARBA" id="ARBA00022763"/>
    </source>
</evidence>
<gene>
    <name evidence="10" type="primary">recA</name>
    <name evidence="16" type="ORF">FC91_GL002289</name>
</gene>
<keyword evidence="6 10" id="KW-0238">DNA-binding</keyword>
<dbReference type="InterPro" id="IPR049261">
    <property type="entry name" value="RecA-like_C"/>
</dbReference>
<dbReference type="PROSITE" id="PS00321">
    <property type="entry name" value="RECA_1"/>
    <property type="match status" value="1"/>
</dbReference>
<evidence type="ECO:0000256" key="11">
    <source>
        <dbReference type="RuleBase" id="RU000526"/>
    </source>
</evidence>
<comment type="caution">
    <text evidence="16">The sequence shown here is derived from an EMBL/GenBank/DDBJ whole genome shotgun (WGS) entry which is preliminary data.</text>
</comment>
<dbReference type="Proteomes" id="UP000050949">
    <property type="component" value="Unassembled WGS sequence"/>
</dbReference>
<evidence type="ECO:0000259" key="14">
    <source>
        <dbReference type="PROSITE" id="PS50162"/>
    </source>
</evidence>
<dbReference type="InterPro" id="IPR049428">
    <property type="entry name" value="RecA-like_N"/>
</dbReference>
<dbReference type="GO" id="GO:0009432">
    <property type="term" value="P:SOS response"/>
    <property type="evidence" value="ECO:0007669"/>
    <property type="project" value="UniProtKB-UniRule"/>
</dbReference>
<feature type="domain" description="RecA family profile 1" evidence="14">
    <location>
        <begin position="57"/>
        <end position="216"/>
    </location>
</feature>
<dbReference type="InterPro" id="IPR027417">
    <property type="entry name" value="P-loop_NTPase"/>
</dbReference>
<dbReference type="eggNOG" id="COG0468">
    <property type="taxonomic scope" value="Bacteria"/>
</dbReference>
<dbReference type="Pfam" id="PF00154">
    <property type="entry name" value="RecA_N"/>
    <property type="match status" value="1"/>
</dbReference>
<keyword evidence="8 10" id="KW-0234">DNA repair</keyword>
<feature type="compositionally biased region" description="Low complexity" evidence="13">
    <location>
        <begin position="387"/>
        <end position="396"/>
    </location>
</feature>
<accession>A0A0R1XCR5</accession>
<keyword evidence="3 10" id="KW-0547">Nucleotide-binding</keyword>
<feature type="region of interest" description="Disordered" evidence="13">
    <location>
        <begin position="345"/>
        <end position="396"/>
    </location>
</feature>
<name>A0A0R1XCR5_9LACO</name>
<dbReference type="GO" id="GO:0006310">
    <property type="term" value="P:DNA recombination"/>
    <property type="evidence" value="ECO:0007669"/>
    <property type="project" value="UniProtKB-UniRule"/>
</dbReference>
<dbReference type="GO" id="GO:0140664">
    <property type="term" value="F:ATP-dependent DNA damage sensor activity"/>
    <property type="evidence" value="ECO:0007669"/>
    <property type="project" value="InterPro"/>
</dbReference>
<dbReference type="InterPro" id="IPR023400">
    <property type="entry name" value="RecA_C_sf"/>
</dbReference>
<dbReference type="InterPro" id="IPR020587">
    <property type="entry name" value="RecA_monomer-monomer_interface"/>
</dbReference>
<dbReference type="InterPro" id="IPR020584">
    <property type="entry name" value="DNA_recomb/repair_RecA_CS"/>
</dbReference>
<dbReference type="HAMAP" id="MF_00268">
    <property type="entry name" value="RecA"/>
    <property type="match status" value="1"/>
</dbReference>
<dbReference type="EMBL" id="AZFW01000039">
    <property type="protein sequence ID" value="KRM27994.1"/>
    <property type="molecule type" value="Genomic_DNA"/>
</dbReference>
<comment type="subcellular location">
    <subcellularLocation>
        <location evidence="10">Cytoplasm</location>
    </subcellularLocation>
</comment>
<feature type="compositionally biased region" description="Basic and acidic residues" evidence="13">
    <location>
        <begin position="345"/>
        <end position="369"/>
    </location>
</feature>
<evidence type="ECO:0000313" key="16">
    <source>
        <dbReference type="EMBL" id="KRM27994.1"/>
    </source>
</evidence>
<dbReference type="PRINTS" id="PR00142">
    <property type="entry name" value="RECA"/>
</dbReference>
<evidence type="ECO:0000256" key="10">
    <source>
        <dbReference type="HAMAP-Rule" id="MF_00268"/>
    </source>
</evidence>
<keyword evidence="9 10" id="KW-0742">SOS response</keyword>
<protein>
    <recommendedName>
        <fullName evidence="2 10">Protein RecA</fullName>
    </recommendedName>
    <alternativeName>
        <fullName evidence="10 11">Recombinase A</fullName>
    </alternativeName>
</protein>
<dbReference type="CDD" id="cd00983">
    <property type="entry name" value="RecA"/>
    <property type="match status" value="1"/>
</dbReference>
<evidence type="ECO:0000256" key="2">
    <source>
        <dbReference type="ARBA" id="ARBA00015553"/>
    </source>
</evidence>
<dbReference type="GO" id="GO:0006281">
    <property type="term" value="P:DNA repair"/>
    <property type="evidence" value="ECO:0007669"/>
    <property type="project" value="UniProtKB-UniRule"/>
</dbReference>
<dbReference type="SUPFAM" id="SSF54752">
    <property type="entry name" value="RecA protein, C-terminal domain"/>
    <property type="match status" value="1"/>
</dbReference>